<dbReference type="Proteomes" id="UP001179121">
    <property type="component" value="Chromosome"/>
</dbReference>
<dbReference type="EMBL" id="OX365700">
    <property type="protein sequence ID" value="CAI4030987.1"/>
    <property type="molecule type" value="Genomic_DNA"/>
</dbReference>
<accession>A0AA86MXT7</accession>
<proteinExistence type="predicted"/>
<organism evidence="1 2">
    <name type="scientific">Nitrospira tepida</name>
    <dbReference type="NCBI Taxonomy" id="2973512"/>
    <lineage>
        <taxon>Bacteria</taxon>
        <taxon>Pseudomonadati</taxon>
        <taxon>Nitrospirota</taxon>
        <taxon>Nitrospiria</taxon>
        <taxon>Nitrospirales</taxon>
        <taxon>Nitrospiraceae</taxon>
        <taxon>Nitrospira</taxon>
    </lineage>
</organism>
<dbReference type="AlphaFoldDB" id="A0AA86MXT7"/>
<gene>
    <name evidence="1" type="ORF">DNFV4_01419</name>
</gene>
<keyword evidence="2" id="KW-1185">Reference proteome</keyword>
<dbReference type="RefSeq" id="WP_289267952.1">
    <property type="nucleotide sequence ID" value="NZ_OX365700.1"/>
</dbReference>
<sequence length="119" mass="12388">MKQHGIINRTIIGLGLGMVLCSGASAWEGDSKNLGTTQRFRGVEQGQRAVPQVTAKQAAPGTSMRFAVMPRASEASKDVVVPAGSTMRFASPISGGADHAVRRGMVDAKEDGGAKGMFN</sequence>
<evidence type="ECO:0000313" key="1">
    <source>
        <dbReference type="EMBL" id="CAI4030987.1"/>
    </source>
</evidence>
<dbReference type="KEGG" id="nti:DNFV4_01419"/>
<name>A0AA86MXT7_9BACT</name>
<protein>
    <submittedName>
        <fullName evidence="1">Uncharacterized protein</fullName>
    </submittedName>
</protein>
<evidence type="ECO:0000313" key="2">
    <source>
        <dbReference type="Proteomes" id="UP001179121"/>
    </source>
</evidence>
<reference evidence="1" key="1">
    <citation type="submission" date="2022-10" db="EMBL/GenBank/DDBJ databases">
        <authorList>
            <person name="Koch H."/>
        </authorList>
    </citation>
    <scope>NUCLEOTIDE SEQUENCE</scope>
    <source>
        <strain evidence="1">DNF</strain>
    </source>
</reference>